<accession>A0A212JGB4</accession>
<dbReference type="EMBL" id="FLUM01000001">
    <property type="protein sequence ID" value="SBV98451.1"/>
    <property type="molecule type" value="Genomic_DNA"/>
</dbReference>
<sequence>MGVAIVVPEVDWSDKSVAQVTIVGGEVPDPTIPAEVRIMYTSYLSKTGRATNDNLLNMLAELYAASVLSKCTGLFYLASPENNLEHVKYSIINLRALTVNNTPLVTATGTGGTTKAGDFTDTGGYNLSAKGLLVVFMLSAAPTGNGIDWGADANKVCAFTSNGGDGNYINSTVIKWSDGVAISTTEDATTKKGVYSFYVKGTSARYKHNTVSLTKTVTVSSTNPWNPKLLNYASTNNRTSAVHKMYATFNNDMTVDEINAIHDIFEKYKDLI</sequence>
<evidence type="ECO:0000313" key="1">
    <source>
        <dbReference type="EMBL" id="SBV98451.1"/>
    </source>
</evidence>
<organism evidence="1">
    <name type="scientific">uncultured Dysgonomonas sp</name>
    <dbReference type="NCBI Taxonomy" id="206096"/>
    <lineage>
        <taxon>Bacteria</taxon>
        <taxon>Pseudomonadati</taxon>
        <taxon>Bacteroidota</taxon>
        <taxon>Bacteroidia</taxon>
        <taxon>Bacteroidales</taxon>
        <taxon>Dysgonomonadaceae</taxon>
        <taxon>Dysgonomonas</taxon>
        <taxon>environmental samples</taxon>
    </lineage>
</organism>
<dbReference type="RefSeq" id="WP_296940813.1">
    <property type="nucleotide sequence ID" value="NZ_LT599032.1"/>
</dbReference>
<protein>
    <submittedName>
        <fullName evidence="1">Uncharacterized protein</fullName>
    </submittedName>
</protein>
<name>A0A212JGB4_9BACT</name>
<reference evidence="1" key="1">
    <citation type="submission" date="2016-04" db="EMBL/GenBank/DDBJ databases">
        <authorList>
            <person name="Evans L.H."/>
            <person name="Alamgir A."/>
            <person name="Owens N."/>
            <person name="Weber N.D."/>
            <person name="Virtaneva K."/>
            <person name="Barbian K."/>
            <person name="Babar A."/>
            <person name="Rosenke K."/>
        </authorList>
    </citation>
    <scope>NUCLEOTIDE SEQUENCE</scope>
    <source>
        <strain evidence="1">86-1</strain>
    </source>
</reference>
<dbReference type="AlphaFoldDB" id="A0A212JGB4"/>
<gene>
    <name evidence="1" type="ORF">KL86DYS1_12176</name>
</gene>
<proteinExistence type="predicted"/>